<feature type="compositionally biased region" description="Polar residues" evidence="1">
    <location>
        <begin position="13"/>
        <end position="24"/>
    </location>
</feature>
<dbReference type="Pfam" id="PF13424">
    <property type="entry name" value="TPR_12"/>
    <property type="match status" value="3"/>
</dbReference>
<protein>
    <submittedName>
        <fullName evidence="2">Uncharacterized protein</fullName>
    </submittedName>
</protein>
<dbReference type="PRINTS" id="PR00364">
    <property type="entry name" value="DISEASERSIST"/>
</dbReference>
<sequence length="813" mass="88023">MSNSSADEPASGGTHSDLSGSSRDVVQAGHVSGGVHFHGGQGAYGDTGSGGRPPPRQLPGDLRHFVNRTAELRSLDATLTTGGDPFVPPVCVIAGTAGAGKTALALRWAHQVKDRFPDGQLYVNLRGYDPGEPVSAEEVLPRFLTALGVTASAVPADTDSAAALYRTLLAERRMLVFLDNAATVAQVRPLLPGNARCLTIVTSRSRLSSLAVRDGADRLTLGTLDEPEAVALLRTVTAGHRAEDDAAKLAELARLCAHLPLALRIAAERAATHPHMSLDELITDLCDESALWDALSTGDEEGGEAVRAVFAWSYRALSPEAARLFRLLGLHPGPQFALGAVAALAGVSVRRARQLLDVLVGAHLLEQTAPDRFEFHDLLRAYAGDQAQQEESEQGRNEALRRVLDWYLHTADAAQGWIKPHERRLPSQPPADGVTPVSFADYDQAVDWAEREHANFLPAVRAASNAGLDAHAWQLAAVLWNAKAPSSLTFDWLPIGHAGLEAARRTGDRAAQARLLESFGFGYTKLSRIEEAQQAHEEALTIRRETGDRAGEANSLNALGLVHLRKRELGRAEARLGEASALFAESGETRRQTVTLANLALVRFRAGELEQAAEDIERALATHREREDARSTGNALWILSGVQLERGEPQEALDSAEEALKFALDLRNHVAEACWLLAVGDAQQVLGDHGAALTAYNRSATLHRRLGDRSREALAWHGTGETYRRLGRPDEAAAFHRRAAAAYRELGDAWGEAVALDGLAHAVREERGQDRQDERGEQAAREHWAACLRLLDGYDDARARRMRTEVQARLDQG</sequence>
<dbReference type="Gene3D" id="1.25.40.10">
    <property type="entry name" value="Tetratricopeptide repeat domain"/>
    <property type="match status" value="2"/>
</dbReference>
<evidence type="ECO:0000313" key="2">
    <source>
        <dbReference type="EMBL" id="OEV11609.1"/>
    </source>
</evidence>
<name>A0A1E7L611_9ACTN</name>
<evidence type="ECO:0000256" key="1">
    <source>
        <dbReference type="SAM" id="MobiDB-lite"/>
    </source>
</evidence>
<gene>
    <name evidence="2" type="ORF">AN218_12150</name>
</gene>
<dbReference type="InterPro" id="IPR019734">
    <property type="entry name" value="TPR_rpt"/>
</dbReference>
<dbReference type="SUPFAM" id="SSF52540">
    <property type="entry name" value="P-loop containing nucleoside triphosphate hydrolases"/>
    <property type="match status" value="1"/>
</dbReference>
<evidence type="ECO:0000313" key="3">
    <source>
        <dbReference type="Proteomes" id="UP000176005"/>
    </source>
</evidence>
<reference evidence="2 3" key="1">
    <citation type="journal article" date="2016" name="Front. Microbiol.">
        <title>Comparative Genomics Analysis of Streptomyces Species Reveals Their Adaptation to the Marine Environment and Their Diversity at the Genomic Level.</title>
        <authorList>
            <person name="Tian X."/>
            <person name="Zhang Z."/>
            <person name="Yang T."/>
            <person name="Chen M."/>
            <person name="Li J."/>
            <person name="Chen F."/>
            <person name="Yang J."/>
            <person name="Li W."/>
            <person name="Zhang B."/>
            <person name="Zhang Z."/>
            <person name="Wu J."/>
            <person name="Zhang C."/>
            <person name="Long L."/>
            <person name="Xiao J."/>
        </authorList>
    </citation>
    <scope>NUCLEOTIDE SEQUENCE [LARGE SCALE GENOMIC DNA]</scope>
    <source>
        <strain evidence="2 3">SCSIO 10429</strain>
    </source>
</reference>
<proteinExistence type="predicted"/>
<accession>A0A1E7L611</accession>
<dbReference type="EMBL" id="LJGW01000207">
    <property type="protein sequence ID" value="OEV11609.1"/>
    <property type="molecule type" value="Genomic_DNA"/>
</dbReference>
<feature type="region of interest" description="Disordered" evidence="1">
    <location>
        <begin position="1"/>
        <end position="57"/>
    </location>
</feature>
<dbReference type="SUPFAM" id="SSF48452">
    <property type="entry name" value="TPR-like"/>
    <property type="match status" value="2"/>
</dbReference>
<comment type="caution">
    <text evidence="2">The sequence shown here is derived from an EMBL/GenBank/DDBJ whole genome shotgun (WGS) entry which is preliminary data.</text>
</comment>
<dbReference type="GO" id="GO:0043531">
    <property type="term" value="F:ADP binding"/>
    <property type="evidence" value="ECO:0007669"/>
    <property type="project" value="InterPro"/>
</dbReference>
<dbReference type="InterPro" id="IPR027417">
    <property type="entry name" value="P-loop_NTPase"/>
</dbReference>
<feature type="compositionally biased region" description="Gly residues" evidence="1">
    <location>
        <begin position="36"/>
        <end position="51"/>
    </location>
</feature>
<organism evidence="2 3">
    <name type="scientific">Streptomyces nanshensis</name>
    <dbReference type="NCBI Taxonomy" id="518642"/>
    <lineage>
        <taxon>Bacteria</taxon>
        <taxon>Bacillati</taxon>
        <taxon>Actinomycetota</taxon>
        <taxon>Actinomycetes</taxon>
        <taxon>Kitasatosporales</taxon>
        <taxon>Streptomycetaceae</taxon>
        <taxon>Streptomyces</taxon>
    </lineage>
</organism>
<dbReference type="Gene3D" id="3.40.50.300">
    <property type="entry name" value="P-loop containing nucleotide triphosphate hydrolases"/>
    <property type="match status" value="1"/>
</dbReference>
<dbReference type="Proteomes" id="UP000176005">
    <property type="component" value="Unassembled WGS sequence"/>
</dbReference>
<dbReference type="InterPro" id="IPR011990">
    <property type="entry name" value="TPR-like_helical_dom_sf"/>
</dbReference>
<keyword evidence="3" id="KW-1185">Reference proteome</keyword>
<dbReference type="PANTHER" id="PTHR47691:SF3">
    <property type="entry name" value="HTH-TYPE TRANSCRIPTIONAL REGULATOR RV0890C-RELATED"/>
    <property type="match status" value="1"/>
</dbReference>
<dbReference type="AlphaFoldDB" id="A0A1E7L611"/>
<dbReference type="PANTHER" id="PTHR47691">
    <property type="entry name" value="REGULATOR-RELATED"/>
    <property type="match status" value="1"/>
</dbReference>
<dbReference type="PATRIC" id="fig|518642.10.peg.2572"/>
<dbReference type="SMART" id="SM00028">
    <property type="entry name" value="TPR"/>
    <property type="match status" value="5"/>
</dbReference>